<sequence>MPRQSVAAEARQFTRRWAAALAEAASPPRDPDDVERALQPLVGDLLEAVRGDSRARDTARDVGMALVEANFRNARSLNRTITLLGTGFAQELGEVLGLDDEAAAAKIAAVQGAVAEGFSLALRGRMLRERHTTQAAALAAARASESRRRTSEARFRAVFTEASVGIAIVDSHGLVIEANAALAEILGSADDACTGLPIADVIADELPATVRANLAGLLAGETGRFRTECVRTSADGRSQRLDVTLSAVTDDEGELDFLIGVVVDLSECRALEAQLWHEARHDELTGLPNRKLFLERLASTERLAGLCYVDLDGFKSFNDGLGHDTGDRLLIAVTNRLRQAAVDDGVLIARLGGDEFVLLIEEDGTDADRVTHYAERTLDALAAPIRIGEDEYRVTASIGVVHTATAGRSPSELMRAADISLQRAKALGRARWERYDPDRGAEEATKHELATAIPLALSRGEFVLDYQPMVTLPDPVVSGFEALVRWRHPQLGLLGPDRFIPLAEQTGHIVALGRWVLEQACAQARRWYDDFRDVPVMVSVNVAATQLREASFVADVLGALHDAGLPADRLQLELTESAVAGDTSCALAALSELAAAGVSLAIDDFGTGYSNLAHLGRLPVHTLKIDRSFLSPVRPGGPTDPAHDKIVAATISLAHSLGLDVAAEGVETPAQVEALRVLHCDSAQGFLFGAPASADDATTLLAHRIATADSA</sequence>
<feature type="domain" description="PAC" evidence="2">
    <location>
        <begin position="225"/>
        <end position="277"/>
    </location>
</feature>
<evidence type="ECO:0000259" key="1">
    <source>
        <dbReference type="PROSITE" id="PS50112"/>
    </source>
</evidence>
<dbReference type="InterPro" id="IPR035919">
    <property type="entry name" value="EAL_sf"/>
</dbReference>
<dbReference type="CDD" id="cd01948">
    <property type="entry name" value="EAL"/>
    <property type="match status" value="1"/>
</dbReference>
<organism evidence="5 6">
    <name type="scientific">Haloechinothrix salitolerans</name>
    <dbReference type="NCBI Taxonomy" id="926830"/>
    <lineage>
        <taxon>Bacteria</taxon>
        <taxon>Bacillati</taxon>
        <taxon>Actinomycetota</taxon>
        <taxon>Actinomycetes</taxon>
        <taxon>Pseudonocardiales</taxon>
        <taxon>Pseudonocardiaceae</taxon>
        <taxon>Haloechinothrix</taxon>
    </lineage>
</organism>
<dbReference type="PROSITE" id="PS50887">
    <property type="entry name" value="GGDEF"/>
    <property type="match status" value="1"/>
</dbReference>
<evidence type="ECO:0000313" key="5">
    <source>
        <dbReference type="EMBL" id="MFC6870503.1"/>
    </source>
</evidence>
<dbReference type="PANTHER" id="PTHR44757:SF2">
    <property type="entry name" value="BIOFILM ARCHITECTURE MAINTENANCE PROTEIN MBAA"/>
    <property type="match status" value="1"/>
</dbReference>
<dbReference type="Pfam" id="PF00563">
    <property type="entry name" value="EAL"/>
    <property type="match status" value="1"/>
</dbReference>
<dbReference type="CDD" id="cd01949">
    <property type="entry name" value="GGDEF"/>
    <property type="match status" value="1"/>
</dbReference>
<feature type="domain" description="PAS" evidence="1">
    <location>
        <begin position="151"/>
        <end position="221"/>
    </location>
</feature>
<dbReference type="EMBL" id="JBHSXX010000001">
    <property type="protein sequence ID" value="MFC6870503.1"/>
    <property type="molecule type" value="Genomic_DNA"/>
</dbReference>
<dbReference type="SMART" id="SM00267">
    <property type="entry name" value="GGDEF"/>
    <property type="match status" value="1"/>
</dbReference>
<dbReference type="PROSITE" id="PS50113">
    <property type="entry name" value="PAC"/>
    <property type="match status" value="1"/>
</dbReference>
<proteinExistence type="predicted"/>
<dbReference type="Gene3D" id="3.20.20.450">
    <property type="entry name" value="EAL domain"/>
    <property type="match status" value="1"/>
</dbReference>
<evidence type="ECO:0000313" key="6">
    <source>
        <dbReference type="Proteomes" id="UP001596337"/>
    </source>
</evidence>
<comment type="caution">
    <text evidence="5">The sequence shown here is derived from an EMBL/GenBank/DDBJ whole genome shotgun (WGS) entry which is preliminary data.</text>
</comment>
<accession>A0ABW2C5Z6</accession>
<dbReference type="NCBIfam" id="TIGR00229">
    <property type="entry name" value="sensory_box"/>
    <property type="match status" value="1"/>
</dbReference>
<dbReference type="CDD" id="cd00130">
    <property type="entry name" value="PAS"/>
    <property type="match status" value="1"/>
</dbReference>
<dbReference type="PROSITE" id="PS50883">
    <property type="entry name" value="EAL"/>
    <property type="match status" value="1"/>
</dbReference>
<dbReference type="Proteomes" id="UP001596337">
    <property type="component" value="Unassembled WGS sequence"/>
</dbReference>
<dbReference type="Pfam" id="PF00990">
    <property type="entry name" value="GGDEF"/>
    <property type="match status" value="1"/>
</dbReference>
<dbReference type="SMART" id="SM00052">
    <property type="entry name" value="EAL"/>
    <property type="match status" value="1"/>
</dbReference>
<dbReference type="InterPro" id="IPR043128">
    <property type="entry name" value="Rev_trsase/Diguanyl_cyclase"/>
</dbReference>
<feature type="domain" description="GGDEF" evidence="4">
    <location>
        <begin position="302"/>
        <end position="437"/>
    </location>
</feature>
<dbReference type="InterPro" id="IPR000700">
    <property type="entry name" value="PAS-assoc_C"/>
</dbReference>
<dbReference type="Gene3D" id="3.30.450.20">
    <property type="entry name" value="PAS domain"/>
    <property type="match status" value="1"/>
</dbReference>
<protein>
    <submittedName>
        <fullName evidence="5">Bifunctional diguanylate cyclase/phosphodiesterase</fullName>
    </submittedName>
</protein>
<dbReference type="InterPro" id="IPR029787">
    <property type="entry name" value="Nucleotide_cyclase"/>
</dbReference>
<dbReference type="NCBIfam" id="TIGR00254">
    <property type="entry name" value="GGDEF"/>
    <property type="match status" value="1"/>
</dbReference>
<evidence type="ECO:0000259" key="4">
    <source>
        <dbReference type="PROSITE" id="PS50887"/>
    </source>
</evidence>
<reference evidence="6" key="1">
    <citation type="journal article" date="2019" name="Int. J. Syst. Evol. Microbiol.">
        <title>The Global Catalogue of Microorganisms (GCM) 10K type strain sequencing project: providing services to taxonomists for standard genome sequencing and annotation.</title>
        <authorList>
            <consortium name="The Broad Institute Genomics Platform"/>
            <consortium name="The Broad Institute Genome Sequencing Center for Infectious Disease"/>
            <person name="Wu L."/>
            <person name="Ma J."/>
        </authorList>
    </citation>
    <scope>NUCLEOTIDE SEQUENCE [LARGE SCALE GENOMIC DNA]</scope>
    <source>
        <strain evidence="6">KCTC 32255</strain>
    </source>
</reference>
<keyword evidence="6" id="KW-1185">Reference proteome</keyword>
<dbReference type="SUPFAM" id="SSF55073">
    <property type="entry name" value="Nucleotide cyclase"/>
    <property type="match status" value="1"/>
</dbReference>
<dbReference type="InterPro" id="IPR001633">
    <property type="entry name" value="EAL_dom"/>
</dbReference>
<name>A0ABW2C5Z6_9PSEU</name>
<dbReference type="Pfam" id="PF08448">
    <property type="entry name" value="PAS_4"/>
    <property type="match status" value="1"/>
</dbReference>
<dbReference type="PROSITE" id="PS50112">
    <property type="entry name" value="PAS"/>
    <property type="match status" value="1"/>
</dbReference>
<dbReference type="SUPFAM" id="SSF55785">
    <property type="entry name" value="PYP-like sensor domain (PAS domain)"/>
    <property type="match status" value="1"/>
</dbReference>
<dbReference type="InterPro" id="IPR052155">
    <property type="entry name" value="Biofilm_reg_signaling"/>
</dbReference>
<dbReference type="RefSeq" id="WP_345401836.1">
    <property type="nucleotide sequence ID" value="NZ_BAABLA010000107.1"/>
</dbReference>
<dbReference type="SMART" id="SM00091">
    <property type="entry name" value="PAS"/>
    <property type="match status" value="1"/>
</dbReference>
<evidence type="ECO:0000259" key="3">
    <source>
        <dbReference type="PROSITE" id="PS50883"/>
    </source>
</evidence>
<dbReference type="InterPro" id="IPR000014">
    <property type="entry name" value="PAS"/>
</dbReference>
<dbReference type="InterPro" id="IPR013656">
    <property type="entry name" value="PAS_4"/>
</dbReference>
<dbReference type="SUPFAM" id="SSF141868">
    <property type="entry name" value="EAL domain-like"/>
    <property type="match status" value="1"/>
</dbReference>
<gene>
    <name evidence="5" type="ORF">ACFQGD_25540</name>
</gene>
<dbReference type="Gene3D" id="3.30.70.270">
    <property type="match status" value="1"/>
</dbReference>
<dbReference type="InterPro" id="IPR035965">
    <property type="entry name" value="PAS-like_dom_sf"/>
</dbReference>
<dbReference type="InterPro" id="IPR000160">
    <property type="entry name" value="GGDEF_dom"/>
</dbReference>
<dbReference type="PANTHER" id="PTHR44757">
    <property type="entry name" value="DIGUANYLATE CYCLASE DGCP"/>
    <property type="match status" value="1"/>
</dbReference>
<feature type="domain" description="EAL" evidence="3">
    <location>
        <begin position="446"/>
        <end position="705"/>
    </location>
</feature>
<evidence type="ECO:0000259" key="2">
    <source>
        <dbReference type="PROSITE" id="PS50113"/>
    </source>
</evidence>